<protein>
    <submittedName>
        <fullName evidence="8">Cytochrome P450 monooxygenase-like protein</fullName>
    </submittedName>
</protein>
<dbReference type="InterPro" id="IPR002401">
    <property type="entry name" value="Cyt_P450_E_grp-I"/>
</dbReference>
<accession>A0A9P4GXJ4</accession>
<keyword evidence="7 8" id="KW-0503">Monooxygenase</keyword>
<dbReference type="OrthoDB" id="1470350at2759"/>
<dbReference type="AlphaFoldDB" id="A0A9P4GXJ4"/>
<dbReference type="PROSITE" id="PS00086">
    <property type="entry name" value="CYTOCHROME_P450"/>
    <property type="match status" value="1"/>
</dbReference>
<evidence type="ECO:0000256" key="1">
    <source>
        <dbReference type="ARBA" id="ARBA00001971"/>
    </source>
</evidence>
<dbReference type="GO" id="GO:0016705">
    <property type="term" value="F:oxidoreductase activity, acting on paired donors, with incorporation or reduction of molecular oxygen"/>
    <property type="evidence" value="ECO:0007669"/>
    <property type="project" value="InterPro"/>
</dbReference>
<dbReference type="PANTHER" id="PTHR24305">
    <property type="entry name" value="CYTOCHROME P450"/>
    <property type="match status" value="1"/>
</dbReference>
<dbReference type="InterPro" id="IPR036396">
    <property type="entry name" value="Cyt_P450_sf"/>
</dbReference>
<dbReference type="InterPro" id="IPR017972">
    <property type="entry name" value="Cyt_P450_CS"/>
</dbReference>
<dbReference type="GO" id="GO:0005506">
    <property type="term" value="F:iron ion binding"/>
    <property type="evidence" value="ECO:0007669"/>
    <property type="project" value="InterPro"/>
</dbReference>
<feature type="binding site" description="axial binding residue" evidence="6">
    <location>
        <position position="409"/>
    </location>
    <ligand>
        <name>heme</name>
        <dbReference type="ChEBI" id="CHEBI:30413"/>
    </ligand>
    <ligandPart>
        <name>Fe</name>
        <dbReference type="ChEBI" id="CHEBI:18248"/>
    </ligandPart>
</feature>
<dbReference type="Gene3D" id="1.10.630.10">
    <property type="entry name" value="Cytochrome P450"/>
    <property type="match status" value="1"/>
</dbReference>
<dbReference type="PRINTS" id="PR00463">
    <property type="entry name" value="EP450I"/>
</dbReference>
<evidence type="ECO:0000256" key="2">
    <source>
        <dbReference type="ARBA" id="ARBA00010617"/>
    </source>
</evidence>
<feature type="non-terminal residue" evidence="8">
    <location>
        <position position="1"/>
    </location>
</feature>
<evidence type="ECO:0000256" key="3">
    <source>
        <dbReference type="ARBA" id="ARBA00022617"/>
    </source>
</evidence>
<evidence type="ECO:0000256" key="5">
    <source>
        <dbReference type="ARBA" id="ARBA00023004"/>
    </source>
</evidence>
<evidence type="ECO:0000313" key="9">
    <source>
        <dbReference type="Proteomes" id="UP000799777"/>
    </source>
</evidence>
<dbReference type="GO" id="GO:0004497">
    <property type="term" value="F:monooxygenase activity"/>
    <property type="evidence" value="ECO:0007669"/>
    <property type="project" value="UniProtKB-KW"/>
</dbReference>
<evidence type="ECO:0000256" key="6">
    <source>
        <dbReference type="PIRSR" id="PIRSR602401-1"/>
    </source>
</evidence>
<dbReference type="InterPro" id="IPR050121">
    <property type="entry name" value="Cytochrome_P450_monoxygenase"/>
</dbReference>
<comment type="similarity">
    <text evidence="2 7">Belongs to the cytochrome P450 family.</text>
</comment>
<evidence type="ECO:0000313" key="8">
    <source>
        <dbReference type="EMBL" id="KAF2023284.1"/>
    </source>
</evidence>
<dbReference type="InterPro" id="IPR001128">
    <property type="entry name" value="Cyt_P450"/>
</dbReference>
<evidence type="ECO:0000256" key="7">
    <source>
        <dbReference type="RuleBase" id="RU000461"/>
    </source>
</evidence>
<keyword evidence="7" id="KW-0560">Oxidoreductase</keyword>
<comment type="caution">
    <text evidence="8">The sequence shown here is derived from an EMBL/GenBank/DDBJ whole genome shotgun (WGS) entry which is preliminary data.</text>
</comment>
<dbReference type="Proteomes" id="UP000799777">
    <property type="component" value="Unassembled WGS sequence"/>
</dbReference>
<proteinExistence type="inferred from homology"/>
<dbReference type="PANTHER" id="PTHR24305:SF210">
    <property type="entry name" value="CYTOCHROME P450 MONOOXYGENASE ASQL-RELATED"/>
    <property type="match status" value="1"/>
</dbReference>
<dbReference type="EMBL" id="ML978362">
    <property type="protein sequence ID" value="KAF2023284.1"/>
    <property type="molecule type" value="Genomic_DNA"/>
</dbReference>
<comment type="cofactor">
    <cofactor evidence="1 6">
        <name>heme</name>
        <dbReference type="ChEBI" id="CHEBI:30413"/>
    </cofactor>
</comment>
<organism evidence="8 9">
    <name type="scientific">Setomelanomma holmii</name>
    <dbReference type="NCBI Taxonomy" id="210430"/>
    <lineage>
        <taxon>Eukaryota</taxon>
        <taxon>Fungi</taxon>
        <taxon>Dikarya</taxon>
        <taxon>Ascomycota</taxon>
        <taxon>Pezizomycotina</taxon>
        <taxon>Dothideomycetes</taxon>
        <taxon>Pleosporomycetidae</taxon>
        <taxon>Pleosporales</taxon>
        <taxon>Pleosporineae</taxon>
        <taxon>Phaeosphaeriaceae</taxon>
        <taxon>Setomelanomma</taxon>
    </lineage>
</organism>
<dbReference type="CDD" id="cd11058">
    <property type="entry name" value="CYP60B-like"/>
    <property type="match status" value="1"/>
</dbReference>
<dbReference type="PRINTS" id="PR00385">
    <property type="entry name" value="P450"/>
</dbReference>
<keyword evidence="4 6" id="KW-0479">Metal-binding</keyword>
<dbReference type="GO" id="GO:0020037">
    <property type="term" value="F:heme binding"/>
    <property type="evidence" value="ECO:0007669"/>
    <property type="project" value="InterPro"/>
</dbReference>
<gene>
    <name evidence="8" type="ORF">EK21DRAFT_81270</name>
</gene>
<dbReference type="Pfam" id="PF00067">
    <property type="entry name" value="p450"/>
    <property type="match status" value="1"/>
</dbReference>
<keyword evidence="5 6" id="KW-0408">Iron</keyword>
<keyword evidence="3 6" id="KW-0349">Heme</keyword>
<dbReference type="SUPFAM" id="SSF48264">
    <property type="entry name" value="Cytochrome P450"/>
    <property type="match status" value="1"/>
</dbReference>
<reference evidence="8" key="1">
    <citation type="journal article" date="2020" name="Stud. Mycol.">
        <title>101 Dothideomycetes genomes: a test case for predicting lifestyles and emergence of pathogens.</title>
        <authorList>
            <person name="Haridas S."/>
            <person name="Albert R."/>
            <person name="Binder M."/>
            <person name="Bloem J."/>
            <person name="Labutti K."/>
            <person name="Salamov A."/>
            <person name="Andreopoulos B."/>
            <person name="Baker S."/>
            <person name="Barry K."/>
            <person name="Bills G."/>
            <person name="Bluhm B."/>
            <person name="Cannon C."/>
            <person name="Castanera R."/>
            <person name="Culley D."/>
            <person name="Daum C."/>
            <person name="Ezra D."/>
            <person name="Gonzalez J."/>
            <person name="Henrissat B."/>
            <person name="Kuo A."/>
            <person name="Liang C."/>
            <person name="Lipzen A."/>
            <person name="Lutzoni F."/>
            <person name="Magnuson J."/>
            <person name="Mondo S."/>
            <person name="Nolan M."/>
            <person name="Ohm R."/>
            <person name="Pangilinan J."/>
            <person name="Park H.-J."/>
            <person name="Ramirez L."/>
            <person name="Alfaro M."/>
            <person name="Sun H."/>
            <person name="Tritt A."/>
            <person name="Yoshinaga Y."/>
            <person name="Zwiers L.-H."/>
            <person name="Turgeon B."/>
            <person name="Goodwin S."/>
            <person name="Spatafora J."/>
            <person name="Crous P."/>
            <person name="Grigoriev I."/>
        </authorList>
    </citation>
    <scope>NUCLEOTIDE SEQUENCE</scope>
    <source>
        <strain evidence="8">CBS 110217</strain>
    </source>
</reference>
<keyword evidence="9" id="KW-1185">Reference proteome</keyword>
<name>A0A9P4GXJ4_9PLEO</name>
<sequence length="467" mass="52971">IHNLWLHPLAKFPGPKLRGAFYFPAYYEIAKGDVVYKQHELHERFGDIVRIAPNTLSIIKPEAWKDVYGQGHKAPMPKCPEFYWRGASVAADIIAADDSDHTRIRRLLNYAFSEQALKSQEQIINSYITLLISQLSKQASAGSAVDVMAYLNFATFDITGDLSFDESFGALEAETHNQWVATLFSMLRAGAIIRILAAYGVPTEKIFEYIPVLARARDAHDDYTKEKAGRRLEKKTDRKDFISYVLKYNDERGMTHDEIKATSGTLILAGSETSATFLSGAVYYLLKNPDWMRKLQEEIRTTFTTESEITFASVSKLKMLHAIIMETFRIYPPVPAALPRISPKSGVIVAGTYVPAGIKIGIPQYCAYRSSRHFLNPEKYAPERFLGDPKYVEDKRSVIQPFSVGPRNCIGQNLAWAEIRTILARLVWNFDMQLQDVSRNWEKGQTSFVLWSKPSLMVKLHKRNVVA</sequence>
<evidence type="ECO:0000256" key="4">
    <source>
        <dbReference type="ARBA" id="ARBA00022723"/>
    </source>
</evidence>